<name>A0A4P9VFG9_9GAMM</name>
<keyword evidence="2" id="KW-1185">Reference proteome</keyword>
<accession>A0A4P9VFG9</accession>
<dbReference type="EMBL" id="NDXW01000002">
    <property type="protein sequence ID" value="RDH41848.1"/>
    <property type="molecule type" value="Genomic_DNA"/>
</dbReference>
<comment type="caution">
    <text evidence="1">The sequence shown here is derived from an EMBL/GenBank/DDBJ whole genome shotgun (WGS) entry which is preliminary data.</text>
</comment>
<dbReference type="AlphaFoldDB" id="A0A4P9VFG9"/>
<protein>
    <submittedName>
        <fullName evidence="1">Uncharacterized protein</fullName>
    </submittedName>
</protein>
<organism evidence="1 2">
    <name type="scientific">Zooshikella ganghwensis</name>
    <dbReference type="NCBI Taxonomy" id="202772"/>
    <lineage>
        <taxon>Bacteria</taxon>
        <taxon>Pseudomonadati</taxon>
        <taxon>Pseudomonadota</taxon>
        <taxon>Gammaproteobacteria</taxon>
        <taxon>Oceanospirillales</taxon>
        <taxon>Zooshikellaceae</taxon>
        <taxon>Zooshikella</taxon>
    </lineage>
</organism>
<proteinExistence type="predicted"/>
<sequence>MFYADITIPYTPNRDSPARVFYALNARFKDAPKTYALALPNYGQRNARGIFRVFAKQLESLVALNLANDPVGPLCDFKMPVPVAQDYAGPWCVYRRYRVPPRGRKTVSSD</sequence>
<reference evidence="1 2" key="1">
    <citation type="submission" date="2017-04" db="EMBL/GenBank/DDBJ databases">
        <title>Draft genome sequence of Zooshikella ganghwensis VG4 isolated from Red Sea sediments.</title>
        <authorList>
            <person name="Rehman Z."/>
            <person name="Alam I."/>
            <person name="Kamau A."/>
            <person name="Bajic V."/>
            <person name="Leiknes T."/>
        </authorList>
    </citation>
    <scope>NUCLEOTIDE SEQUENCE [LARGE SCALE GENOMIC DNA]</scope>
    <source>
        <strain evidence="1 2">VG4</strain>
    </source>
</reference>
<dbReference type="RefSeq" id="WP_094789521.1">
    <property type="nucleotide sequence ID" value="NZ_NDXW01000002.1"/>
</dbReference>
<evidence type="ECO:0000313" key="2">
    <source>
        <dbReference type="Proteomes" id="UP000257039"/>
    </source>
</evidence>
<dbReference type="Proteomes" id="UP000257039">
    <property type="component" value="Unassembled WGS sequence"/>
</dbReference>
<evidence type="ECO:0000313" key="1">
    <source>
        <dbReference type="EMBL" id="RDH41848.1"/>
    </source>
</evidence>
<gene>
    <name evidence="1" type="ORF">B9G39_25835</name>
</gene>